<keyword evidence="3" id="KW-1185">Reference proteome</keyword>
<feature type="transmembrane region" description="Helical" evidence="1">
    <location>
        <begin position="218"/>
        <end position="250"/>
    </location>
</feature>
<sequence length="605" mass="67884">MVTPTTGATHLFRLLVPTEKYGRLEARSIDPSTGLKTPSADLSAELGRVSPVLAVFFGVLLLVPAVIYFVTIVENAYNFPYEDDFNSALSFVSDYAFGNLTFGGKLKLLFSQYNEHRIVFDRLVFLADYALFGELNFSHLILVGNLSLVLICLLFFKASFRGFPLHQKLLFLLPVAYSLFLFQYWELSTWSMAALQNLYVIPFAMLSLYSLSRPGRGAFALACGAAILATFTSGNGMFTFVTGAALLLLIQSYRQLVLWLVVSALTIAFYFLGYIRPPYHPDVVDSLFNHSGRAIAYFFTLTGMILGPGRPTASMLFGIASLLFSLGLLGYAWYTKRISSNLPVIGWLLFLYLTCLSLMATRSGMGLGHATTPRYGIVVVMLFATQSVLALQLIEHRLLRLSVLAGYTVLAVFVYISPINQGNRQRIYDRTRTMRYSSAFYNNNPANLSFHWSNQEFPKKIYATAHKQGIYQIPPVTFNDLKSAPQPFDPTQLKQTNSVTYKAKPVEAGNFLIFYRSWALVNGTFPRKASIQLVARSSSACYAFATQVHTWNDQEDRLLSRHYTQPGFSCVLDKKELKPGHYNLWLRINDGQTQTDQPLDSTLDV</sequence>
<reference evidence="2 3" key="1">
    <citation type="submission" date="2022-04" db="EMBL/GenBank/DDBJ databases">
        <title>Spirosoma sp. strain RP8 genome sequencing and assembly.</title>
        <authorList>
            <person name="Jung Y."/>
        </authorList>
    </citation>
    <scope>NUCLEOTIDE SEQUENCE [LARGE SCALE GENOMIC DNA]</scope>
    <source>
        <strain evidence="2 3">RP8</strain>
    </source>
</reference>
<feature type="transmembrane region" description="Helical" evidence="1">
    <location>
        <begin position="137"/>
        <end position="156"/>
    </location>
</feature>
<feature type="transmembrane region" description="Helical" evidence="1">
    <location>
        <begin position="398"/>
        <end position="416"/>
    </location>
</feature>
<keyword evidence="1" id="KW-0472">Membrane</keyword>
<accession>A0ABT0HHK0</accession>
<keyword evidence="1" id="KW-0812">Transmembrane</keyword>
<proteinExistence type="predicted"/>
<evidence type="ECO:0000313" key="3">
    <source>
        <dbReference type="Proteomes" id="UP001202180"/>
    </source>
</evidence>
<feature type="transmembrane region" description="Helical" evidence="1">
    <location>
        <begin position="191"/>
        <end position="211"/>
    </location>
</feature>
<feature type="transmembrane region" description="Helical" evidence="1">
    <location>
        <begin position="52"/>
        <end position="73"/>
    </location>
</feature>
<organism evidence="2 3">
    <name type="scientific">Spirosoma liriopis</name>
    <dbReference type="NCBI Taxonomy" id="2937440"/>
    <lineage>
        <taxon>Bacteria</taxon>
        <taxon>Pseudomonadati</taxon>
        <taxon>Bacteroidota</taxon>
        <taxon>Cytophagia</taxon>
        <taxon>Cytophagales</taxon>
        <taxon>Cytophagaceae</taxon>
        <taxon>Spirosoma</taxon>
    </lineage>
</organism>
<feature type="transmembrane region" description="Helical" evidence="1">
    <location>
        <begin position="372"/>
        <end position="391"/>
    </location>
</feature>
<feature type="transmembrane region" description="Helical" evidence="1">
    <location>
        <begin position="341"/>
        <end position="360"/>
    </location>
</feature>
<name>A0ABT0HHK0_9BACT</name>
<evidence type="ECO:0000256" key="1">
    <source>
        <dbReference type="SAM" id="Phobius"/>
    </source>
</evidence>
<feature type="transmembrane region" description="Helical" evidence="1">
    <location>
        <begin position="313"/>
        <end position="334"/>
    </location>
</feature>
<evidence type="ECO:0000313" key="2">
    <source>
        <dbReference type="EMBL" id="MCK8491631.1"/>
    </source>
</evidence>
<feature type="transmembrane region" description="Helical" evidence="1">
    <location>
        <begin position="287"/>
        <end position="307"/>
    </location>
</feature>
<dbReference type="EMBL" id="JALPRF010000001">
    <property type="protein sequence ID" value="MCK8491631.1"/>
    <property type="molecule type" value="Genomic_DNA"/>
</dbReference>
<evidence type="ECO:0008006" key="4">
    <source>
        <dbReference type="Google" id="ProtNLM"/>
    </source>
</evidence>
<gene>
    <name evidence="2" type="ORF">M0L20_07180</name>
</gene>
<protein>
    <recommendedName>
        <fullName evidence="4">YfhO family protein</fullName>
    </recommendedName>
</protein>
<comment type="caution">
    <text evidence="2">The sequence shown here is derived from an EMBL/GenBank/DDBJ whole genome shotgun (WGS) entry which is preliminary data.</text>
</comment>
<feature type="transmembrane region" description="Helical" evidence="1">
    <location>
        <begin position="168"/>
        <end position="185"/>
    </location>
</feature>
<feature type="transmembrane region" description="Helical" evidence="1">
    <location>
        <begin position="256"/>
        <end position="275"/>
    </location>
</feature>
<keyword evidence="1" id="KW-1133">Transmembrane helix</keyword>
<dbReference type="RefSeq" id="WP_248476283.1">
    <property type="nucleotide sequence ID" value="NZ_JALPRF010000001.1"/>
</dbReference>
<dbReference type="Proteomes" id="UP001202180">
    <property type="component" value="Unassembled WGS sequence"/>
</dbReference>